<comment type="caution">
    <text evidence="2">The sequence shown here is derived from an EMBL/GenBank/DDBJ whole genome shotgun (WGS) entry which is preliminary data.</text>
</comment>
<feature type="compositionally biased region" description="Low complexity" evidence="1">
    <location>
        <begin position="543"/>
        <end position="559"/>
    </location>
</feature>
<dbReference type="Proteomes" id="UP000053958">
    <property type="component" value="Unassembled WGS sequence"/>
</dbReference>
<feature type="compositionally biased region" description="Low complexity" evidence="1">
    <location>
        <begin position="80"/>
        <end position="93"/>
    </location>
</feature>
<dbReference type="Gene3D" id="2.170.130.20">
    <property type="entry name" value="LCCL-like domain"/>
    <property type="match status" value="1"/>
</dbReference>
<protein>
    <recommendedName>
        <fullName evidence="4">Histone deacetylation protein Rxt3</fullName>
    </recommendedName>
</protein>
<feature type="compositionally biased region" description="Polar residues" evidence="1">
    <location>
        <begin position="175"/>
        <end position="187"/>
    </location>
</feature>
<feature type="compositionally biased region" description="Basic and acidic residues" evidence="1">
    <location>
        <begin position="198"/>
        <end position="219"/>
    </location>
</feature>
<dbReference type="RefSeq" id="XP_013325220.1">
    <property type="nucleotide sequence ID" value="XM_013469766.1"/>
</dbReference>
<evidence type="ECO:0008006" key="4">
    <source>
        <dbReference type="Google" id="ProtNLM"/>
    </source>
</evidence>
<feature type="compositionally biased region" description="Basic residues" evidence="1">
    <location>
        <begin position="560"/>
        <end position="573"/>
    </location>
</feature>
<dbReference type="GeneID" id="25319717"/>
<accession>A0A0F4YLW5</accession>
<keyword evidence="3" id="KW-1185">Reference proteome</keyword>
<proteinExistence type="predicted"/>
<evidence type="ECO:0000313" key="3">
    <source>
        <dbReference type="Proteomes" id="UP000053958"/>
    </source>
</evidence>
<feature type="region of interest" description="Disordered" evidence="1">
    <location>
        <begin position="830"/>
        <end position="857"/>
    </location>
</feature>
<feature type="compositionally biased region" description="Basic and acidic residues" evidence="1">
    <location>
        <begin position="447"/>
        <end position="464"/>
    </location>
</feature>
<feature type="region of interest" description="Disordered" evidence="1">
    <location>
        <begin position="1"/>
        <end position="392"/>
    </location>
</feature>
<dbReference type="OrthoDB" id="3596986at2759"/>
<dbReference type="AlphaFoldDB" id="A0A0F4YLW5"/>
<dbReference type="EMBL" id="LASV01000437">
    <property type="protein sequence ID" value="KKA18608.1"/>
    <property type="molecule type" value="Genomic_DNA"/>
</dbReference>
<organism evidence="2 3">
    <name type="scientific">Rasamsonia emersonii (strain ATCC 16479 / CBS 393.64 / IMI 116815)</name>
    <dbReference type="NCBI Taxonomy" id="1408163"/>
    <lineage>
        <taxon>Eukaryota</taxon>
        <taxon>Fungi</taxon>
        <taxon>Dikarya</taxon>
        <taxon>Ascomycota</taxon>
        <taxon>Pezizomycotina</taxon>
        <taxon>Eurotiomycetes</taxon>
        <taxon>Eurotiomycetidae</taxon>
        <taxon>Eurotiales</taxon>
        <taxon>Trichocomaceae</taxon>
        <taxon>Rasamsonia</taxon>
    </lineage>
</organism>
<feature type="region of interest" description="Disordered" evidence="1">
    <location>
        <begin position="427"/>
        <end position="593"/>
    </location>
</feature>
<dbReference type="SUPFAM" id="SSF69848">
    <property type="entry name" value="LCCL domain"/>
    <property type="match status" value="1"/>
</dbReference>
<feature type="compositionally biased region" description="Low complexity" evidence="1">
    <location>
        <begin position="841"/>
        <end position="857"/>
    </location>
</feature>
<dbReference type="InterPro" id="IPR036609">
    <property type="entry name" value="LCCL_sf"/>
</dbReference>
<gene>
    <name evidence="2" type="ORF">T310_7445</name>
</gene>
<feature type="compositionally biased region" description="Low complexity" evidence="1">
    <location>
        <begin position="120"/>
        <end position="131"/>
    </location>
</feature>
<reference evidence="2 3" key="1">
    <citation type="submission" date="2015-04" db="EMBL/GenBank/DDBJ databases">
        <authorList>
            <person name="Heijne W.H."/>
            <person name="Fedorova N.D."/>
            <person name="Nierman W.C."/>
            <person name="Vollebregt A.W."/>
            <person name="Zhao Z."/>
            <person name="Wu L."/>
            <person name="Kumar M."/>
            <person name="Stam H."/>
            <person name="van den Berg M.A."/>
            <person name="Pel H.J."/>
        </authorList>
    </citation>
    <scope>NUCLEOTIDE SEQUENCE [LARGE SCALE GENOMIC DNA]</scope>
    <source>
        <strain evidence="2 3">CBS 393.64</strain>
    </source>
</reference>
<feature type="compositionally biased region" description="Low complexity" evidence="1">
    <location>
        <begin position="427"/>
        <end position="441"/>
    </location>
</feature>
<dbReference type="Pfam" id="PF08642">
    <property type="entry name" value="Rxt3"/>
    <property type="match status" value="1"/>
</dbReference>
<evidence type="ECO:0000313" key="2">
    <source>
        <dbReference type="EMBL" id="KKA18608.1"/>
    </source>
</evidence>
<feature type="compositionally biased region" description="Polar residues" evidence="1">
    <location>
        <begin position="276"/>
        <end position="287"/>
    </location>
</feature>
<feature type="compositionally biased region" description="Low complexity" evidence="1">
    <location>
        <begin position="575"/>
        <end position="584"/>
    </location>
</feature>
<dbReference type="InterPro" id="IPR013951">
    <property type="entry name" value="Rxt3"/>
</dbReference>
<feature type="compositionally biased region" description="Basic residues" evidence="1">
    <location>
        <begin position="504"/>
        <end position="523"/>
    </location>
</feature>
<feature type="compositionally biased region" description="Polar residues" evidence="1">
    <location>
        <begin position="329"/>
        <end position="358"/>
    </location>
</feature>
<dbReference type="STRING" id="1408163.A0A0F4YLW5"/>
<feature type="compositionally biased region" description="Low complexity" evidence="1">
    <location>
        <begin position="18"/>
        <end position="59"/>
    </location>
</feature>
<feature type="compositionally biased region" description="Basic and acidic residues" evidence="1">
    <location>
        <begin position="359"/>
        <end position="371"/>
    </location>
</feature>
<feature type="compositionally biased region" description="Polar residues" evidence="1">
    <location>
        <begin position="302"/>
        <end position="316"/>
    </location>
</feature>
<feature type="compositionally biased region" description="Pro residues" evidence="1">
    <location>
        <begin position="290"/>
        <end position="299"/>
    </location>
</feature>
<evidence type="ECO:0000256" key="1">
    <source>
        <dbReference type="SAM" id="MobiDB-lite"/>
    </source>
</evidence>
<name>A0A0F4YLW5_RASE3</name>
<sequence>MSISSMLGSDADRPSRDPPSSSIFSRPSMSSSPFASAHPPAGAAGAMSPPTAPARPASSLDQSLFRRSQTPDKLYSKNNQPRQSRSGSGSGASQPPPPPEASKFGPSRGPQPFSQYSDKPSTSLTSPPVTSAESGYNQSPRLGLSGPTPRPSSQPQQEEARGPGFSPRSRASGEGPSSNTQRQTSYPEAQRYNGLYSDRAREEQAARERERGAGHEPDTKAPGGPLHGRYGSHFGDREAERPQNAPPWDPGRSSPESRRFPASSEPGSGFGFGAIQSYTKSLGSQLGASRPPPPPPPAAPSQHHSSGVSIQPRQGQPTPPPSEQPYLSKLQTQPRIFSATSAPSGSQPSALGGSTATTEEQRRKGSDDLMQHRSLLGLGVDGKRAGRASPLPQAVQGAQAQLIGPAGEAGIKGELGRVFAGIGSGVGTSTSGTVGSGPSTPMTASPFKRDSVAARSDTTDDGRAGRGVIVGPGRKRSVKEEEAQGENGDQTADLRGAAVSARGGARRGRHVHHHHHHHHHHRHKTDEEASRTPSSSLNLYGRTGTPTEAAAGAGSSAGTAHHHHHHHHHHHLPRPASSAVSATPAPAPPREPQTIVNLEPLLKSVAHLPRHHLGSTLYAPRIGVPTPNAPLESQKFGYTTTPVPIPRFEGKENCTFTVRVPRFRIDASHREEICARRALWGTGVYTDDSDPVAAAIHSGFIRGEWGEDVDISMLDLEIKDTYQHAPKIPPDAPQEARIPPVPPPDKDLHITLLILPRLERYESSVMFGLKSRAWDGTHDGMSFKVERIEWVNEGSTRGEERSGEARRKRLRNMMRTGRICTGPNLLRLRGGPTRLSNSEGVATTTTATTSAPVESVS</sequence>